<comment type="catalytic activity">
    <reaction evidence="2">
        <text>agmatine + H2O = N-carbamoylputrescine + NH4(+)</text>
        <dbReference type="Rhea" id="RHEA:18037"/>
        <dbReference type="ChEBI" id="CHEBI:15377"/>
        <dbReference type="ChEBI" id="CHEBI:28938"/>
        <dbReference type="ChEBI" id="CHEBI:58145"/>
        <dbReference type="ChEBI" id="CHEBI:58318"/>
        <dbReference type="EC" id="3.5.3.12"/>
    </reaction>
</comment>
<dbReference type="EMBL" id="JACHXM010000001">
    <property type="protein sequence ID" value="MBB3139569.1"/>
    <property type="molecule type" value="Genomic_DNA"/>
</dbReference>
<dbReference type="Pfam" id="PF04371">
    <property type="entry name" value="PAD_porph"/>
    <property type="match status" value="1"/>
</dbReference>
<organism evidence="3 4">
    <name type="scientific">Halomonas organivorans</name>
    <dbReference type="NCBI Taxonomy" id="257772"/>
    <lineage>
        <taxon>Bacteria</taxon>
        <taxon>Pseudomonadati</taxon>
        <taxon>Pseudomonadota</taxon>
        <taxon>Gammaproteobacteria</taxon>
        <taxon>Oceanospirillales</taxon>
        <taxon>Halomonadaceae</taxon>
        <taxon>Halomonas</taxon>
    </lineage>
</organism>
<gene>
    <name evidence="2" type="primary">aguA</name>
    <name evidence="3" type="ORF">FHR96_000415</name>
</gene>
<dbReference type="GO" id="GO:0004668">
    <property type="term" value="F:protein-arginine deiminase activity"/>
    <property type="evidence" value="ECO:0007669"/>
    <property type="project" value="InterPro"/>
</dbReference>
<dbReference type="InterPro" id="IPR007466">
    <property type="entry name" value="Peptidyl-Arg-deiminase_porph"/>
</dbReference>
<keyword evidence="4" id="KW-1185">Reference proteome</keyword>
<dbReference type="InterPro" id="IPR017754">
    <property type="entry name" value="Agmatine_deiminase"/>
</dbReference>
<dbReference type="EC" id="3.5.3.12" evidence="2"/>
<protein>
    <recommendedName>
        <fullName evidence="2">Putative agmatine deiminase</fullName>
        <ecNumber evidence="2">3.5.3.12</ecNumber>
    </recommendedName>
    <alternativeName>
        <fullName evidence="2">Agmatine iminohydrolase</fullName>
    </alternativeName>
</protein>
<reference evidence="3 4" key="1">
    <citation type="submission" date="2020-08" db="EMBL/GenBank/DDBJ databases">
        <title>Genomic Encyclopedia of Type Strains, Phase III (KMG-III): the genomes of soil and plant-associated and newly described type strains.</title>
        <authorList>
            <person name="Whitman W."/>
        </authorList>
    </citation>
    <scope>NUCLEOTIDE SEQUENCE [LARGE SCALE GENOMIC DNA]</scope>
    <source>
        <strain evidence="3 4">CECT 5995</strain>
    </source>
</reference>
<dbReference type="AlphaFoldDB" id="A0A7W5BVG5"/>
<evidence type="ECO:0000313" key="3">
    <source>
        <dbReference type="EMBL" id="MBB3139569.1"/>
    </source>
</evidence>
<dbReference type="GO" id="GO:0009446">
    <property type="term" value="P:putrescine biosynthetic process"/>
    <property type="evidence" value="ECO:0007669"/>
    <property type="project" value="InterPro"/>
</dbReference>
<dbReference type="Gene3D" id="3.75.10.10">
    <property type="entry name" value="L-arginine/glycine Amidinotransferase, Chain A"/>
    <property type="match status" value="1"/>
</dbReference>
<dbReference type="PANTHER" id="PTHR31377:SF0">
    <property type="entry name" value="AGMATINE DEIMINASE-RELATED"/>
    <property type="match status" value="1"/>
</dbReference>
<dbReference type="RefSeq" id="WP_183385973.1">
    <property type="nucleotide sequence ID" value="NZ_JACHXM010000001.1"/>
</dbReference>
<evidence type="ECO:0000256" key="2">
    <source>
        <dbReference type="HAMAP-Rule" id="MF_01841"/>
    </source>
</evidence>
<dbReference type="NCBIfam" id="TIGR03380">
    <property type="entry name" value="agmatine_aguA"/>
    <property type="match status" value="1"/>
</dbReference>
<dbReference type="Proteomes" id="UP000525987">
    <property type="component" value="Unassembled WGS sequence"/>
</dbReference>
<dbReference type="SUPFAM" id="SSF55909">
    <property type="entry name" value="Pentein"/>
    <property type="match status" value="1"/>
</dbReference>
<dbReference type="NCBIfam" id="NF010070">
    <property type="entry name" value="PRK13551.1"/>
    <property type="match status" value="1"/>
</dbReference>
<name>A0A7W5BVG5_9GAMM</name>
<dbReference type="PANTHER" id="PTHR31377">
    <property type="entry name" value="AGMATINE DEIMINASE-RELATED"/>
    <property type="match status" value="1"/>
</dbReference>
<dbReference type="GO" id="GO:0047632">
    <property type="term" value="F:agmatine deiminase activity"/>
    <property type="evidence" value="ECO:0007669"/>
    <property type="project" value="UniProtKB-UniRule"/>
</dbReference>
<keyword evidence="1 2" id="KW-0378">Hydrolase</keyword>
<evidence type="ECO:0000256" key="1">
    <source>
        <dbReference type="ARBA" id="ARBA00022801"/>
    </source>
</evidence>
<proteinExistence type="inferred from homology"/>
<comment type="similarity">
    <text evidence="2">Belongs to the agmatine deiminase family.</text>
</comment>
<feature type="active site" description="Amidino-cysteine intermediate" evidence="2">
    <location>
        <position position="358"/>
    </location>
</feature>
<sequence>MARLLTSLPKADGFRLPGEFEPKAGCWLGWPERPDVWRNGGKPAQRVWAEIAAAIAESEPVTVCASAAQFANARRLLPPSVRVVEMTCNDSWFRDSGPAFVVNDATGEVRGVDLEFNAYGGLDGGLYFPWDKDDQIARKVLEIEGLDRYRAPFIAEMGGIQCDGQGTLLTTEQCLLNRNRNGHLGKQAVTRHLEDYLGAERVIWLPRGCKFDETDGHIDDLACFVRPGEVLLQWTDDRDDPQWEIYQEAYEVLKSTRDARGRELTVHKMPQPRALEWTAEEAEGLDQVDGTHPRQAGTRICASYINYYAGNSVIVVPLFGDPNDRVAQATLAELFPRHRIVGIEGSREILLGGGNVACITMPQYAAPTPSGG</sequence>
<comment type="caution">
    <text evidence="3">The sequence shown here is derived from an EMBL/GenBank/DDBJ whole genome shotgun (WGS) entry which is preliminary data.</text>
</comment>
<evidence type="ECO:0000313" key="4">
    <source>
        <dbReference type="Proteomes" id="UP000525987"/>
    </source>
</evidence>
<accession>A0A7W5BVG5</accession>
<dbReference type="HAMAP" id="MF_01841">
    <property type="entry name" value="Agmatine_deimin"/>
    <property type="match status" value="1"/>
</dbReference>